<dbReference type="EMBL" id="AJSR01001252">
    <property type="protein sequence ID" value="EKM31310.1"/>
    <property type="molecule type" value="Genomic_DNA"/>
</dbReference>
<comment type="caution">
    <text evidence="1">The sequence shown here is derived from an EMBL/GenBank/DDBJ whole genome shotgun (WGS) entry which is preliminary data.</text>
</comment>
<feature type="non-terminal residue" evidence="1">
    <location>
        <position position="27"/>
    </location>
</feature>
<accession>A0A454CY29</accession>
<sequence>MYSSIFSTLTILFLKKSLYQGSMMSSE</sequence>
<proteinExistence type="predicted"/>
<evidence type="ECO:0000313" key="1">
    <source>
        <dbReference type="EMBL" id="EKM31310.1"/>
    </source>
</evidence>
<organism evidence="1 2">
    <name type="scientific">Vibrio harveyi</name>
    <name type="common">Beneckea harveyi</name>
    <dbReference type="NCBI Taxonomy" id="669"/>
    <lineage>
        <taxon>Bacteria</taxon>
        <taxon>Pseudomonadati</taxon>
        <taxon>Pseudomonadota</taxon>
        <taxon>Gammaproteobacteria</taxon>
        <taxon>Vibrionales</taxon>
        <taxon>Vibrionaceae</taxon>
        <taxon>Vibrio</taxon>
    </lineage>
</organism>
<name>A0A454CY29_VIBHA</name>
<evidence type="ECO:0000313" key="2">
    <source>
        <dbReference type="Proteomes" id="UP000008367"/>
    </source>
</evidence>
<gene>
    <name evidence="1" type="ORF">VCHENC02_3035A</name>
</gene>
<reference evidence="1 2" key="1">
    <citation type="submission" date="2012-10" db="EMBL/GenBank/DDBJ databases">
        <title>Genome sequence of Vibrio Cholerae HENC-02.</title>
        <authorList>
            <person name="Eppinger M."/>
            <person name="Hasan N.A."/>
            <person name="Sengamalay N."/>
            <person name="Hine E."/>
            <person name="Su Q."/>
            <person name="Daugherty S.C."/>
            <person name="Young S."/>
            <person name="Sadzewicz L."/>
            <person name="Tallon L."/>
            <person name="Cebula T.A."/>
            <person name="Ravel J."/>
            <person name="Colwell R.R."/>
        </authorList>
    </citation>
    <scope>NUCLEOTIDE SEQUENCE [LARGE SCALE GENOMIC DNA]</scope>
    <source>
        <strain evidence="1 2">HENC-02</strain>
    </source>
</reference>
<protein>
    <submittedName>
        <fullName evidence="1">Uncharacterized protein</fullName>
    </submittedName>
</protein>
<dbReference type="AlphaFoldDB" id="A0A454CY29"/>
<dbReference type="Proteomes" id="UP000008367">
    <property type="component" value="Unassembled WGS sequence"/>
</dbReference>